<evidence type="ECO:0000256" key="4">
    <source>
        <dbReference type="ARBA" id="ARBA00022989"/>
    </source>
</evidence>
<dbReference type="PANTHER" id="PTHR32322">
    <property type="entry name" value="INNER MEMBRANE TRANSPORTER"/>
    <property type="match status" value="1"/>
</dbReference>
<keyword evidence="4 6" id="KW-1133">Transmembrane helix</keyword>
<keyword evidence="5 6" id="KW-0472">Membrane</keyword>
<dbReference type="AlphaFoldDB" id="A0A7J0BE33"/>
<evidence type="ECO:0000256" key="6">
    <source>
        <dbReference type="SAM" id="Phobius"/>
    </source>
</evidence>
<feature type="transmembrane region" description="Helical" evidence="6">
    <location>
        <begin position="64"/>
        <end position="83"/>
    </location>
</feature>
<keyword evidence="9" id="KW-1185">Reference proteome</keyword>
<dbReference type="InterPro" id="IPR000620">
    <property type="entry name" value="EamA_dom"/>
</dbReference>
<dbReference type="PANTHER" id="PTHR32322:SF18">
    <property type="entry name" value="S-ADENOSYLMETHIONINE_S-ADENOSYLHOMOCYSTEINE TRANSPORTER"/>
    <property type="match status" value="1"/>
</dbReference>
<protein>
    <submittedName>
        <fullName evidence="8">Membrane protein</fullName>
    </submittedName>
</protein>
<organism evidence="8 9">
    <name type="scientific">Desulfovibrio subterraneus</name>
    <dbReference type="NCBI Taxonomy" id="2718620"/>
    <lineage>
        <taxon>Bacteria</taxon>
        <taxon>Pseudomonadati</taxon>
        <taxon>Thermodesulfobacteriota</taxon>
        <taxon>Desulfovibrionia</taxon>
        <taxon>Desulfovibrionales</taxon>
        <taxon>Desulfovibrionaceae</taxon>
        <taxon>Desulfovibrio</taxon>
    </lineage>
</organism>
<feature type="transmembrane region" description="Helical" evidence="6">
    <location>
        <begin position="89"/>
        <end position="110"/>
    </location>
</feature>
<evidence type="ECO:0000256" key="2">
    <source>
        <dbReference type="ARBA" id="ARBA00022475"/>
    </source>
</evidence>
<dbReference type="Proteomes" id="UP000503840">
    <property type="component" value="Unassembled WGS sequence"/>
</dbReference>
<dbReference type="GO" id="GO:0005886">
    <property type="term" value="C:plasma membrane"/>
    <property type="evidence" value="ECO:0007669"/>
    <property type="project" value="UniProtKB-SubCell"/>
</dbReference>
<keyword evidence="3 6" id="KW-0812">Transmembrane</keyword>
<dbReference type="EMBL" id="BLVO01000004">
    <property type="protein sequence ID" value="GFM31973.1"/>
    <property type="molecule type" value="Genomic_DNA"/>
</dbReference>
<evidence type="ECO:0000259" key="7">
    <source>
        <dbReference type="Pfam" id="PF00892"/>
    </source>
</evidence>
<dbReference type="Pfam" id="PF00892">
    <property type="entry name" value="EamA"/>
    <property type="match status" value="2"/>
</dbReference>
<comment type="subcellular location">
    <subcellularLocation>
        <location evidence="1">Cell membrane</location>
        <topology evidence="1">Multi-pass membrane protein</topology>
    </subcellularLocation>
</comment>
<name>A0A7J0BE33_9BACT</name>
<feature type="transmembrane region" description="Helical" evidence="6">
    <location>
        <begin position="180"/>
        <end position="204"/>
    </location>
</feature>
<sequence length="287" mass="30469">MHPHLYAFGAILCWASLPAATGNALDGLSIPELLFFSFVPAALYLVAQEAVLRRSFRIPVPSLRVSLLGIAGIFGYHWVYYLALAHAPIVEGAILATTWSFWIVVISSVLHFRGVRLSTIGLAALGMYGAYLVISGGRGLSFDAAYGVGYAYALSCGLIWSGFSVALSRLRPGEDYMPAFTVYAACISTGMFAVHVLGAGDYILPSSSSLLAAVYLGLVPLGLSFTLWNRAIVRGNMAVIGYLSYLTPPLAVLLVAVVRQVPVSVYALAGLACILVAAVLGRRQMSA</sequence>
<dbReference type="SUPFAM" id="SSF103481">
    <property type="entry name" value="Multidrug resistance efflux transporter EmrE"/>
    <property type="match status" value="2"/>
</dbReference>
<dbReference type="RefSeq" id="WP_174403659.1">
    <property type="nucleotide sequence ID" value="NZ_BLVO01000004.1"/>
</dbReference>
<proteinExistence type="predicted"/>
<accession>A0A7J0BE33</accession>
<feature type="domain" description="EamA" evidence="7">
    <location>
        <begin position="149"/>
        <end position="280"/>
    </location>
</feature>
<feature type="transmembrane region" description="Helical" evidence="6">
    <location>
        <begin position="34"/>
        <end position="52"/>
    </location>
</feature>
<evidence type="ECO:0000256" key="3">
    <source>
        <dbReference type="ARBA" id="ARBA00022692"/>
    </source>
</evidence>
<evidence type="ECO:0000313" key="9">
    <source>
        <dbReference type="Proteomes" id="UP000503840"/>
    </source>
</evidence>
<feature type="transmembrane region" description="Helical" evidence="6">
    <location>
        <begin position="240"/>
        <end position="257"/>
    </location>
</feature>
<gene>
    <name evidence="8" type="ORF">DSM101010T_03380</name>
</gene>
<feature type="domain" description="EamA" evidence="7">
    <location>
        <begin position="5"/>
        <end position="134"/>
    </location>
</feature>
<feature type="transmembrane region" description="Helical" evidence="6">
    <location>
        <begin position="117"/>
        <end position="137"/>
    </location>
</feature>
<feature type="transmembrane region" description="Helical" evidence="6">
    <location>
        <begin position="263"/>
        <end position="281"/>
    </location>
</feature>
<comment type="caution">
    <text evidence="8">The sequence shown here is derived from an EMBL/GenBank/DDBJ whole genome shotgun (WGS) entry which is preliminary data.</text>
</comment>
<evidence type="ECO:0000313" key="8">
    <source>
        <dbReference type="EMBL" id="GFM31973.1"/>
    </source>
</evidence>
<reference evidence="8 9" key="1">
    <citation type="submission" date="2020-05" db="EMBL/GenBank/DDBJ databases">
        <title>Draft genome sequence of Desulfovibrio sp. strain HN2T.</title>
        <authorList>
            <person name="Ueno A."/>
            <person name="Tamazawa S."/>
            <person name="Tamamura S."/>
            <person name="Murakami T."/>
            <person name="Kiyama T."/>
            <person name="Inomata H."/>
            <person name="Amano Y."/>
            <person name="Miyakawa K."/>
            <person name="Tamaki H."/>
            <person name="Naganuma T."/>
            <person name="Kaneko K."/>
        </authorList>
    </citation>
    <scope>NUCLEOTIDE SEQUENCE [LARGE SCALE GENOMIC DNA]</scope>
    <source>
        <strain evidence="8 9">HN2</strain>
    </source>
</reference>
<dbReference type="InterPro" id="IPR050638">
    <property type="entry name" value="AA-Vitamin_Transporters"/>
</dbReference>
<dbReference type="InterPro" id="IPR037185">
    <property type="entry name" value="EmrE-like"/>
</dbReference>
<feature type="transmembrane region" description="Helical" evidence="6">
    <location>
        <begin position="210"/>
        <end position="228"/>
    </location>
</feature>
<feature type="transmembrane region" description="Helical" evidence="6">
    <location>
        <begin position="149"/>
        <end position="168"/>
    </location>
</feature>
<evidence type="ECO:0000256" key="1">
    <source>
        <dbReference type="ARBA" id="ARBA00004651"/>
    </source>
</evidence>
<keyword evidence="2" id="KW-1003">Cell membrane</keyword>
<evidence type="ECO:0000256" key="5">
    <source>
        <dbReference type="ARBA" id="ARBA00023136"/>
    </source>
</evidence>